<proteinExistence type="predicted"/>
<reference evidence="1 2" key="1">
    <citation type="submission" date="2021-06" db="EMBL/GenBank/DDBJ databases">
        <title>Caerostris extrusa draft genome.</title>
        <authorList>
            <person name="Kono N."/>
            <person name="Arakawa K."/>
        </authorList>
    </citation>
    <scope>NUCLEOTIDE SEQUENCE [LARGE SCALE GENOMIC DNA]</scope>
</reference>
<protein>
    <submittedName>
        <fullName evidence="1">Uncharacterized protein</fullName>
    </submittedName>
</protein>
<dbReference type="EMBL" id="BPLR01003624">
    <property type="protein sequence ID" value="GIX86843.1"/>
    <property type="molecule type" value="Genomic_DNA"/>
</dbReference>
<dbReference type="Proteomes" id="UP001054945">
    <property type="component" value="Unassembled WGS sequence"/>
</dbReference>
<gene>
    <name evidence="1" type="ORF">CEXT_10771</name>
</gene>
<organism evidence="1 2">
    <name type="scientific">Caerostris extrusa</name>
    <name type="common">Bark spider</name>
    <name type="synonym">Caerostris bankana</name>
    <dbReference type="NCBI Taxonomy" id="172846"/>
    <lineage>
        <taxon>Eukaryota</taxon>
        <taxon>Metazoa</taxon>
        <taxon>Ecdysozoa</taxon>
        <taxon>Arthropoda</taxon>
        <taxon>Chelicerata</taxon>
        <taxon>Arachnida</taxon>
        <taxon>Araneae</taxon>
        <taxon>Araneomorphae</taxon>
        <taxon>Entelegynae</taxon>
        <taxon>Araneoidea</taxon>
        <taxon>Araneidae</taxon>
        <taxon>Caerostris</taxon>
    </lineage>
</organism>
<sequence length="74" mass="8011">MNTSRFIAHRSEGRTCPPLEGGQCPLVVPKGNGRRGQVWDHGYPLWTTSVGTNLGALTSASTNARQKRALGDLY</sequence>
<keyword evidence="2" id="KW-1185">Reference proteome</keyword>
<comment type="caution">
    <text evidence="1">The sequence shown here is derived from an EMBL/GenBank/DDBJ whole genome shotgun (WGS) entry which is preliminary data.</text>
</comment>
<dbReference type="AlphaFoldDB" id="A0AAV4NR01"/>
<accession>A0AAV4NR01</accession>
<name>A0AAV4NR01_CAEEX</name>
<evidence type="ECO:0000313" key="2">
    <source>
        <dbReference type="Proteomes" id="UP001054945"/>
    </source>
</evidence>
<evidence type="ECO:0000313" key="1">
    <source>
        <dbReference type="EMBL" id="GIX86843.1"/>
    </source>
</evidence>